<feature type="domain" description="PucR C-terminal helix-turn-helix" evidence="2">
    <location>
        <begin position="464"/>
        <end position="521"/>
    </location>
</feature>
<proteinExistence type="predicted"/>
<dbReference type="Pfam" id="PF13556">
    <property type="entry name" value="HTH_30"/>
    <property type="match status" value="1"/>
</dbReference>
<dbReference type="InterPro" id="IPR025736">
    <property type="entry name" value="PucR_C-HTH_dom"/>
</dbReference>
<dbReference type="EMBL" id="JBHTLH010000014">
    <property type="protein sequence ID" value="MFD1124700.1"/>
    <property type="molecule type" value="Genomic_DNA"/>
</dbReference>
<dbReference type="Proteomes" id="UP001597156">
    <property type="component" value="Unassembled WGS sequence"/>
</dbReference>
<dbReference type="InterPro" id="IPR012914">
    <property type="entry name" value="PucR_dom"/>
</dbReference>
<dbReference type="Gene3D" id="1.10.10.2840">
    <property type="entry name" value="PucR C-terminal helix-turn-helix domain"/>
    <property type="match status" value="1"/>
</dbReference>
<evidence type="ECO:0000313" key="3">
    <source>
        <dbReference type="EMBL" id="MFD1124700.1"/>
    </source>
</evidence>
<sequence length="527" mass="60093">MQMTKLLNAKELQGIKLIAGMAGMDRDATLIGMIEAPDIESYLFSGQLLVTTGYHYYQHIDRLKELIKKMAAIGCAGLGIKANRYFKQIPTDIIQLANTLKFPLLLTPAEEPLSQTVSSLIQVVIQADALKLSRVIQQNQTLSKLALNNTKFNIVLDQCATYLKHDIVLLDSHFRVCYANRQIWDQREKLSSQLRQTSQLDYLSLSKETTVQCGQHDVHIFPLMVMYPENKSFIGIFDLETLTSTQQLQLQQIQNIISLMNSRTDVRKEDTGHQRNEFFSNVVTGRIRGQLSEQQPAKLAVDLSKNCYCALLGLKPAQTGVLLFLNQSEQIRRLTDWFIDEYQIAATSFVFQQQLILIISATQNPVHFLEALANFLKKSFGDRYLLKIGLSHAKFPAAQLPTLYQEAQEAYTLAEQSDKVMQRFRPKEVSELLQLIPHNEAQSFINETLGPLLHLKNHQEVADLLQTLQLYLYNHQQINLVAKQLFIHRNTVVYRLKKTSEILNIDLKDPAIAQRLQVALLLTQSNQ</sequence>
<dbReference type="InterPro" id="IPR042070">
    <property type="entry name" value="PucR_C-HTH_sf"/>
</dbReference>
<accession>A0ABW3PK59</accession>
<dbReference type="InterPro" id="IPR051448">
    <property type="entry name" value="CdaR-like_regulators"/>
</dbReference>
<feature type="domain" description="Purine catabolism PurC-like" evidence="1">
    <location>
        <begin position="6"/>
        <end position="120"/>
    </location>
</feature>
<reference evidence="4" key="1">
    <citation type="journal article" date="2019" name="Int. J. Syst. Evol. Microbiol.">
        <title>The Global Catalogue of Microorganisms (GCM) 10K type strain sequencing project: providing services to taxonomists for standard genome sequencing and annotation.</title>
        <authorList>
            <consortium name="The Broad Institute Genomics Platform"/>
            <consortium name="The Broad Institute Genome Sequencing Center for Infectious Disease"/>
            <person name="Wu L."/>
            <person name="Ma J."/>
        </authorList>
    </citation>
    <scope>NUCLEOTIDE SEQUENCE [LARGE SCALE GENOMIC DNA]</scope>
    <source>
        <strain evidence="4">CCUG 71848</strain>
    </source>
</reference>
<name>A0ABW3PK59_9LACO</name>
<dbReference type="PANTHER" id="PTHR33744:SF1">
    <property type="entry name" value="DNA-BINDING TRANSCRIPTIONAL ACTIVATOR ADER"/>
    <property type="match status" value="1"/>
</dbReference>
<evidence type="ECO:0000259" key="2">
    <source>
        <dbReference type="Pfam" id="PF13556"/>
    </source>
</evidence>
<keyword evidence="4" id="KW-1185">Reference proteome</keyword>
<evidence type="ECO:0000313" key="4">
    <source>
        <dbReference type="Proteomes" id="UP001597156"/>
    </source>
</evidence>
<organism evidence="3 4">
    <name type="scientific">Lentilactobacillus raoultii</name>
    <dbReference type="NCBI Taxonomy" id="1987503"/>
    <lineage>
        <taxon>Bacteria</taxon>
        <taxon>Bacillati</taxon>
        <taxon>Bacillota</taxon>
        <taxon>Bacilli</taxon>
        <taxon>Lactobacillales</taxon>
        <taxon>Lactobacillaceae</taxon>
        <taxon>Lentilactobacillus</taxon>
    </lineage>
</organism>
<dbReference type="RefSeq" id="WP_121978940.1">
    <property type="nucleotide sequence ID" value="NZ_JBHTLH010000014.1"/>
</dbReference>
<dbReference type="PANTHER" id="PTHR33744">
    <property type="entry name" value="CARBOHYDRATE DIACID REGULATOR"/>
    <property type="match status" value="1"/>
</dbReference>
<dbReference type="Pfam" id="PF07905">
    <property type="entry name" value="PucR"/>
    <property type="match status" value="1"/>
</dbReference>
<protein>
    <submittedName>
        <fullName evidence="3">PucR family transcriptional regulator</fullName>
    </submittedName>
</protein>
<evidence type="ECO:0000259" key="1">
    <source>
        <dbReference type="Pfam" id="PF07905"/>
    </source>
</evidence>
<gene>
    <name evidence="3" type="ORF">ACFQ22_04890</name>
</gene>
<comment type="caution">
    <text evidence="3">The sequence shown here is derived from an EMBL/GenBank/DDBJ whole genome shotgun (WGS) entry which is preliminary data.</text>
</comment>